<dbReference type="EMBL" id="ANQC01000092">
    <property type="protein sequence ID" value="ESV54847.1"/>
    <property type="molecule type" value="Genomic_DNA"/>
</dbReference>
<accession>V6Z1W1</accession>
<name>V6Z1W1_STRAG</name>
<sequence length="261" mass="29509">MLSQKQLKSLKKEVNEESALGVGFLVGIEKAIPDYALYEAIRQLANEADLSTLRDAELQNRLVTTAIEYMNYQDFKVVAPYLFSYRRADLAKDTFLTATPLPTTPSVFDAVKGRGERLFEGLERPDALDELLSIYGLTLLAINPKTNELLLVDSQPDLDRVMAEQSLSSQEQSLAEDSDVATYYIIPLEDLNLEPLEDVMTKAAITLFDAQYLELSDEGLLAALDYDYDVEDFELLEDCYDEVAQLPKQEQSRTLEQEREL</sequence>
<evidence type="ECO:0000313" key="1">
    <source>
        <dbReference type="EMBL" id="ESV54847.1"/>
    </source>
</evidence>
<comment type="caution">
    <text evidence="1">The sequence shown here is derived from an EMBL/GenBank/DDBJ whole genome shotgun (WGS) entry which is preliminary data.</text>
</comment>
<dbReference type="Proteomes" id="UP000018482">
    <property type="component" value="Unassembled WGS sequence"/>
</dbReference>
<evidence type="ECO:0000313" key="2">
    <source>
        <dbReference type="Proteomes" id="UP000018482"/>
    </source>
</evidence>
<proteinExistence type="predicted"/>
<dbReference type="AlphaFoldDB" id="V6Z1W1"/>
<organism evidence="1 2">
    <name type="scientific">Streptococcus agalactiae LMG 14747</name>
    <dbReference type="NCBI Taxonomy" id="1154860"/>
    <lineage>
        <taxon>Bacteria</taxon>
        <taxon>Bacillati</taxon>
        <taxon>Bacillota</taxon>
        <taxon>Bacilli</taxon>
        <taxon>Lactobacillales</taxon>
        <taxon>Streptococcaceae</taxon>
        <taxon>Streptococcus</taxon>
    </lineage>
</organism>
<protein>
    <submittedName>
        <fullName evidence="1">Uncharacterized protein</fullName>
    </submittedName>
</protein>
<reference evidence="1 2" key="1">
    <citation type="submission" date="2013-05" db="EMBL/GenBank/DDBJ databases">
        <authorList>
            <person name="Richards V.P."/>
            <person name="Durkin S.A.S."/>
            <person name="Kim M."/>
            <person name="Pavinski Bitar P.D."/>
            <person name="Stanhope M.J."/>
            <person name="Town C.D."/>
            <person name="Venter J.C."/>
        </authorList>
    </citation>
    <scope>NUCLEOTIDE SEQUENCE [LARGE SCALE GENOMIC DNA]</scope>
    <source>
        <strain evidence="1 2">LMG 14747</strain>
    </source>
</reference>
<gene>
    <name evidence="1" type="ORF">SAG0136_06300</name>
</gene>